<proteinExistence type="predicted"/>
<accession>A0A7M2YWT8</accession>
<keyword evidence="3" id="KW-0067">ATP-binding</keyword>
<dbReference type="RefSeq" id="WP_114796889.1">
    <property type="nucleotide sequence ID" value="NZ_QQZY01000006.1"/>
</dbReference>
<dbReference type="Proteomes" id="UP000254134">
    <property type="component" value="Unassembled WGS sequence"/>
</dbReference>
<dbReference type="InterPro" id="IPR000713">
    <property type="entry name" value="Mur_ligase_N"/>
</dbReference>
<dbReference type="OrthoDB" id="9800958at2"/>
<dbReference type="GO" id="GO:0016881">
    <property type="term" value="F:acid-amino acid ligase activity"/>
    <property type="evidence" value="ECO:0007669"/>
    <property type="project" value="InterPro"/>
</dbReference>
<protein>
    <submittedName>
        <fullName evidence="5">Mur ligase family, catalytic domain</fullName>
    </submittedName>
</protein>
<evidence type="ECO:0000256" key="2">
    <source>
        <dbReference type="ARBA" id="ARBA00022741"/>
    </source>
</evidence>
<organism evidence="5 6">
    <name type="scientific">Gaiella occulta</name>
    <dbReference type="NCBI Taxonomy" id="1002870"/>
    <lineage>
        <taxon>Bacteria</taxon>
        <taxon>Bacillati</taxon>
        <taxon>Actinomycetota</taxon>
        <taxon>Thermoleophilia</taxon>
        <taxon>Gaiellales</taxon>
        <taxon>Gaiellaceae</taxon>
        <taxon>Gaiella</taxon>
    </lineage>
</organism>
<evidence type="ECO:0000256" key="1">
    <source>
        <dbReference type="ARBA" id="ARBA00022598"/>
    </source>
</evidence>
<comment type="caution">
    <text evidence="5">The sequence shown here is derived from an EMBL/GenBank/DDBJ whole genome shotgun (WGS) entry which is preliminary data.</text>
</comment>
<evidence type="ECO:0000313" key="5">
    <source>
        <dbReference type="EMBL" id="RDI73918.1"/>
    </source>
</evidence>
<sequence length="126" mass="13166">MIPLRLGEIGTATLVLGDPEPTITSVAADSRLARPGTVFVCLRGSRRDGHGYALDAAALGIVLLVAVGPGARAYLDGGAGRIRCCWLPDLAAARWELPALLQPGEAVLLKGSRSARLELLAEELAR</sequence>
<dbReference type="Gene3D" id="3.40.1390.10">
    <property type="entry name" value="MurE/MurF, N-terminal domain"/>
    <property type="match status" value="1"/>
</dbReference>
<dbReference type="Pfam" id="PF01225">
    <property type="entry name" value="Mur_ligase"/>
    <property type="match status" value="1"/>
</dbReference>
<keyword evidence="2" id="KW-0547">Nucleotide-binding</keyword>
<keyword evidence="6" id="KW-1185">Reference proteome</keyword>
<reference evidence="5 6" key="1">
    <citation type="submission" date="2018-07" db="EMBL/GenBank/DDBJ databases">
        <title>High-quality-draft genome sequence of Gaiella occulta.</title>
        <authorList>
            <person name="Severino R."/>
            <person name="Froufe H.J.C."/>
            <person name="Rainey F.A."/>
            <person name="Barroso C."/>
            <person name="Albuquerque L."/>
            <person name="Lobo-Da-Cunha A."/>
            <person name="Da Costa M.S."/>
            <person name="Egas C."/>
        </authorList>
    </citation>
    <scope>NUCLEOTIDE SEQUENCE [LARGE SCALE GENOMIC DNA]</scope>
    <source>
        <strain evidence="5 6">F2-233</strain>
    </source>
</reference>
<dbReference type="GO" id="GO:0005524">
    <property type="term" value="F:ATP binding"/>
    <property type="evidence" value="ECO:0007669"/>
    <property type="project" value="UniProtKB-KW"/>
</dbReference>
<dbReference type="SUPFAM" id="SSF63418">
    <property type="entry name" value="MurE/MurF N-terminal domain"/>
    <property type="match status" value="1"/>
</dbReference>
<evidence type="ECO:0000256" key="3">
    <source>
        <dbReference type="ARBA" id="ARBA00022840"/>
    </source>
</evidence>
<dbReference type="InterPro" id="IPR036615">
    <property type="entry name" value="Mur_ligase_C_dom_sf"/>
</dbReference>
<dbReference type="InterPro" id="IPR051046">
    <property type="entry name" value="MurCDEF_CellWall_CoF430Synth"/>
</dbReference>
<reference evidence="6" key="2">
    <citation type="journal article" date="2019" name="MicrobiologyOpen">
        <title>High-quality draft genome sequence of Gaiella occulta isolated from a 150 meter deep mineral water borehole and comparison with the genome sequences of other deep-branching lineages of the phylum Actinobacteria.</title>
        <authorList>
            <person name="Severino R."/>
            <person name="Froufe H.J.C."/>
            <person name="Barroso C."/>
            <person name="Albuquerque L."/>
            <person name="Lobo-da-Cunha A."/>
            <person name="da Costa M.S."/>
            <person name="Egas C."/>
        </authorList>
    </citation>
    <scope>NUCLEOTIDE SEQUENCE [LARGE SCALE GENOMIC DNA]</scope>
    <source>
        <strain evidence="6">F2-233</strain>
    </source>
</reference>
<feature type="domain" description="Mur ligase N-terminal catalytic" evidence="4">
    <location>
        <begin position="22"/>
        <end position="66"/>
    </location>
</feature>
<dbReference type="EMBL" id="QQZY01000006">
    <property type="protein sequence ID" value="RDI73918.1"/>
    <property type="molecule type" value="Genomic_DNA"/>
</dbReference>
<keyword evidence="1 5" id="KW-0436">Ligase</keyword>
<dbReference type="PANTHER" id="PTHR43024:SF1">
    <property type="entry name" value="UDP-N-ACETYLMURAMOYL-TRIPEPTIDE--D-ALANYL-D-ALANINE LIGASE"/>
    <property type="match status" value="1"/>
</dbReference>
<dbReference type="PANTHER" id="PTHR43024">
    <property type="entry name" value="UDP-N-ACETYLMURAMOYL-TRIPEPTIDE--D-ALANYL-D-ALANINE LIGASE"/>
    <property type="match status" value="1"/>
</dbReference>
<dbReference type="InterPro" id="IPR035911">
    <property type="entry name" value="MurE/MurF_N"/>
</dbReference>
<name>A0A7M2YWT8_9ACTN</name>
<dbReference type="SUPFAM" id="SSF53244">
    <property type="entry name" value="MurD-like peptide ligases, peptide-binding domain"/>
    <property type="match status" value="1"/>
</dbReference>
<evidence type="ECO:0000313" key="6">
    <source>
        <dbReference type="Proteomes" id="UP000254134"/>
    </source>
</evidence>
<gene>
    <name evidence="5" type="ORF">Gocc_2482</name>
</gene>
<dbReference type="AlphaFoldDB" id="A0A7M2YWT8"/>
<evidence type="ECO:0000259" key="4">
    <source>
        <dbReference type="Pfam" id="PF01225"/>
    </source>
</evidence>